<feature type="domain" description="Peptidase M20 dimerisation" evidence="13">
    <location>
        <begin position="183"/>
        <end position="286"/>
    </location>
</feature>
<comment type="cofactor">
    <cofactor evidence="1">
        <name>Co(2+)</name>
        <dbReference type="ChEBI" id="CHEBI:48828"/>
    </cofactor>
</comment>
<evidence type="ECO:0000256" key="10">
    <source>
        <dbReference type="ARBA" id="ARBA00022833"/>
    </source>
</evidence>
<evidence type="ECO:0000256" key="3">
    <source>
        <dbReference type="ARBA" id="ARBA00005130"/>
    </source>
</evidence>
<dbReference type="AlphaFoldDB" id="A0A1I3NQ09"/>
<name>A0A1I3NQ09_9RHOB</name>
<evidence type="ECO:0000256" key="1">
    <source>
        <dbReference type="ARBA" id="ARBA00001941"/>
    </source>
</evidence>
<keyword evidence="11" id="KW-0170">Cobalt</keyword>
<protein>
    <recommendedName>
        <fullName evidence="6">Probable succinyl-diaminopimelate desuccinylase</fullName>
        <ecNumber evidence="5">3.5.1.18</ecNumber>
    </recommendedName>
</protein>
<dbReference type="PROSITE" id="PS00759">
    <property type="entry name" value="ARGE_DAPE_CPG2_2"/>
    <property type="match status" value="1"/>
</dbReference>
<dbReference type="GO" id="GO:0009014">
    <property type="term" value="F:succinyl-diaminopimelate desuccinylase activity"/>
    <property type="evidence" value="ECO:0007669"/>
    <property type="project" value="UniProtKB-EC"/>
</dbReference>
<sequence length="388" mass="41262">MQPISDKLGEQQHNMDVIELTRRLVQFDTVNPPGNERACALELQTLLAAAGFETSLTDMGEGRANLFAYLGDGSGAPLGFTGHLDTVPLGAQDWQHDPFVGIIEDGRLYGRGTTDMKGGVAAFVIASLKQADILRNGPGVVLLITAGEETGSDGAKAMVAQGVPHIPGALVVAEPTSNRPLAGHKGALWLRVITEGKTAHGSMPEQGVNAVVIASRVIQKLVAFDFQIPPHADMGAPTLNIGTISGGLNLNSVPDRAEIGVDIRSVSGQKHEDLRTALTDLLGADARIEPIIDLPPVWTDPDHPWLGQVCETVAKVTGDTHTLGCVSYFTDASIFTPAFDTLPTVVLGPGEPTVAHMTDEYCEVKKLQDSVEIYAALIRRWNTSDTRS</sequence>
<evidence type="ECO:0000256" key="2">
    <source>
        <dbReference type="ARBA" id="ARBA00001947"/>
    </source>
</evidence>
<evidence type="ECO:0000313" key="15">
    <source>
        <dbReference type="Proteomes" id="UP000183299"/>
    </source>
</evidence>
<evidence type="ECO:0000259" key="13">
    <source>
        <dbReference type="Pfam" id="PF07687"/>
    </source>
</evidence>
<dbReference type="GO" id="GO:0046872">
    <property type="term" value="F:metal ion binding"/>
    <property type="evidence" value="ECO:0007669"/>
    <property type="project" value="UniProtKB-KW"/>
</dbReference>
<dbReference type="Gene3D" id="3.30.70.360">
    <property type="match status" value="1"/>
</dbReference>
<dbReference type="Proteomes" id="UP000183299">
    <property type="component" value="Unassembled WGS sequence"/>
</dbReference>
<comment type="cofactor">
    <cofactor evidence="2">
        <name>Zn(2+)</name>
        <dbReference type="ChEBI" id="CHEBI:29105"/>
    </cofactor>
</comment>
<dbReference type="InterPro" id="IPR001261">
    <property type="entry name" value="ArgE/DapE_CS"/>
</dbReference>
<organism evidence="14 15">
    <name type="scientific">Celeribacter halophilus</name>
    <dbReference type="NCBI Taxonomy" id="576117"/>
    <lineage>
        <taxon>Bacteria</taxon>
        <taxon>Pseudomonadati</taxon>
        <taxon>Pseudomonadota</taxon>
        <taxon>Alphaproteobacteria</taxon>
        <taxon>Rhodobacterales</taxon>
        <taxon>Roseobacteraceae</taxon>
        <taxon>Celeribacter</taxon>
    </lineage>
</organism>
<evidence type="ECO:0000256" key="6">
    <source>
        <dbReference type="ARBA" id="ARBA00016853"/>
    </source>
</evidence>
<dbReference type="EC" id="3.5.1.18" evidence="5"/>
<accession>A0A1I3NQ09</accession>
<dbReference type="InterPro" id="IPR050072">
    <property type="entry name" value="Peptidase_M20A"/>
</dbReference>
<evidence type="ECO:0000256" key="7">
    <source>
        <dbReference type="ARBA" id="ARBA00022605"/>
    </source>
</evidence>
<dbReference type="Pfam" id="PF07687">
    <property type="entry name" value="M20_dimer"/>
    <property type="match status" value="1"/>
</dbReference>
<keyword evidence="10" id="KW-0862">Zinc</keyword>
<dbReference type="SUPFAM" id="SSF53187">
    <property type="entry name" value="Zn-dependent exopeptidases"/>
    <property type="match status" value="1"/>
</dbReference>
<dbReference type="UniPathway" id="UPA00034">
    <property type="reaction ID" value="UER00021"/>
</dbReference>
<comment type="pathway">
    <text evidence="3">Amino-acid biosynthesis; L-lysine biosynthesis via DAP pathway; LL-2,6-diaminopimelate from (S)-tetrahydrodipicolinate (succinylase route): step 3/3.</text>
</comment>
<evidence type="ECO:0000256" key="12">
    <source>
        <dbReference type="ARBA" id="ARBA00051301"/>
    </source>
</evidence>
<evidence type="ECO:0000313" key="14">
    <source>
        <dbReference type="EMBL" id="SFJ11040.1"/>
    </source>
</evidence>
<keyword evidence="7" id="KW-0028">Amino-acid biosynthesis</keyword>
<dbReference type="PANTHER" id="PTHR43808:SF8">
    <property type="entry name" value="PEPTIDASE M20 DIMERISATION DOMAIN-CONTAINING PROTEIN"/>
    <property type="match status" value="1"/>
</dbReference>
<evidence type="ECO:0000256" key="4">
    <source>
        <dbReference type="ARBA" id="ARBA00006247"/>
    </source>
</evidence>
<gene>
    <name evidence="14" type="ORF">SAMN04488138_10224</name>
</gene>
<comment type="catalytic activity">
    <reaction evidence="12">
        <text>N-succinyl-(2S,6S)-2,6-diaminopimelate + H2O = (2S,6S)-2,6-diaminopimelate + succinate</text>
        <dbReference type="Rhea" id="RHEA:22608"/>
        <dbReference type="ChEBI" id="CHEBI:15377"/>
        <dbReference type="ChEBI" id="CHEBI:30031"/>
        <dbReference type="ChEBI" id="CHEBI:57609"/>
        <dbReference type="ChEBI" id="CHEBI:58087"/>
        <dbReference type="EC" id="3.5.1.18"/>
    </reaction>
</comment>
<dbReference type="PANTHER" id="PTHR43808">
    <property type="entry name" value="ACETYLORNITHINE DEACETYLASE"/>
    <property type="match status" value="1"/>
</dbReference>
<evidence type="ECO:0000256" key="5">
    <source>
        <dbReference type="ARBA" id="ARBA00011921"/>
    </source>
</evidence>
<dbReference type="PROSITE" id="PS00758">
    <property type="entry name" value="ARGE_DAPE_CPG2_1"/>
    <property type="match status" value="1"/>
</dbReference>
<evidence type="ECO:0000256" key="8">
    <source>
        <dbReference type="ARBA" id="ARBA00022723"/>
    </source>
</evidence>
<dbReference type="GO" id="GO:0009089">
    <property type="term" value="P:lysine biosynthetic process via diaminopimelate"/>
    <property type="evidence" value="ECO:0007669"/>
    <property type="project" value="UniProtKB-UniPathway"/>
</dbReference>
<reference evidence="14 15" key="1">
    <citation type="submission" date="2016-10" db="EMBL/GenBank/DDBJ databases">
        <authorList>
            <person name="de Groot N.N."/>
        </authorList>
    </citation>
    <scope>NUCLEOTIDE SEQUENCE [LARGE SCALE GENOMIC DNA]</scope>
    <source>
        <strain evidence="14 15">CGMCC 1.8891</strain>
    </source>
</reference>
<keyword evidence="9" id="KW-0378">Hydrolase</keyword>
<comment type="similarity">
    <text evidence="4">Belongs to the peptidase M20A family.</text>
</comment>
<dbReference type="NCBIfam" id="TIGR01910">
    <property type="entry name" value="DapE-ArgE"/>
    <property type="match status" value="1"/>
</dbReference>
<keyword evidence="8" id="KW-0479">Metal-binding</keyword>
<dbReference type="InterPro" id="IPR002933">
    <property type="entry name" value="Peptidase_M20"/>
</dbReference>
<evidence type="ECO:0000256" key="9">
    <source>
        <dbReference type="ARBA" id="ARBA00022801"/>
    </source>
</evidence>
<dbReference type="InterPro" id="IPR010182">
    <property type="entry name" value="ArgE/DapE"/>
</dbReference>
<dbReference type="InterPro" id="IPR036264">
    <property type="entry name" value="Bact_exopeptidase_dim_dom"/>
</dbReference>
<dbReference type="Pfam" id="PF01546">
    <property type="entry name" value="Peptidase_M20"/>
    <property type="match status" value="1"/>
</dbReference>
<dbReference type="Gene3D" id="3.40.630.10">
    <property type="entry name" value="Zn peptidases"/>
    <property type="match status" value="1"/>
</dbReference>
<proteinExistence type="inferred from homology"/>
<dbReference type="SUPFAM" id="SSF55031">
    <property type="entry name" value="Bacterial exopeptidase dimerisation domain"/>
    <property type="match status" value="1"/>
</dbReference>
<dbReference type="CDD" id="cd08659">
    <property type="entry name" value="M20_ArgE_DapE-like"/>
    <property type="match status" value="1"/>
</dbReference>
<dbReference type="EMBL" id="FORY01000002">
    <property type="protein sequence ID" value="SFJ11040.1"/>
    <property type="molecule type" value="Genomic_DNA"/>
</dbReference>
<dbReference type="InterPro" id="IPR011650">
    <property type="entry name" value="Peptidase_M20_dimer"/>
</dbReference>
<dbReference type="STRING" id="576117.SAMN04488138_10224"/>
<keyword evidence="15" id="KW-1185">Reference proteome</keyword>
<evidence type="ECO:0000256" key="11">
    <source>
        <dbReference type="ARBA" id="ARBA00023285"/>
    </source>
</evidence>